<dbReference type="EMBL" id="AQHR01000022">
    <property type="protein sequence ID" value="EON78741.1"/>
    <property type="molecule type" value="Genomic_DNA"/>
</dbReference>
<name>R7ZX53_9BACT</name>
<comment type="caution">
    <text evidence="1">The sequence shown here is derived from an EMBL/GenBank/DDBJ whole genome shotgun (WGS) entry which is preliminary data.</text>
</comment>
<proteinExistence type="predicted"/>
<evidence type="ECO:0000313" key="2">
    <source>
        <dbReference type="Proteomes" id="UP000013909"/>
    </source>
</evidence>
<protein>
    <submittedName>
        <fullName evidence="1">Uncharacterized protein</fullName>
    </submittedName>
</protein>
<dbReference type="AlphaFoldDB" id="R7ZX53"/>
<evidence type="ECO:0000313" key="1">
    <source>
        <dbReference type="EMBL" id="EON78741.1"/>
    </source>
</evidence>
<dbReference type="Proteomes" id="UP000013909">
    <property type="component" value="Unassembled WGS sequence"/>
</dbReference>
<reference evidence="1 2" key="1">
    <citation type="submission" date="2013-02" db="EMBL/GenBank/DDBJ databases">
        <title>A novel strain isolated from Lonar lake, Maharashtra, India.</title>
        <authorList>
            <person name="Singh A."/>
        </authorList>
    </citation>
    <scope>NUCLEOTIDE SEQUENCE [LARGE SCALE GENOMIC DNA]</scope>
    <source>
        <strain evidence="1 2">AK24</strain>
    </source>
</reference>
<keyword evidence="2" id="KW-1185">Reference proteome</keyword>
<organism evidence="1 2">
    <name type="scientific">Lunatimonas lonarensis</name>
    <dbReference type="NCBI Taxonomy" id="1232681"/>
    <lineage>
        <taxon>Bacteria</taxon>
        <taxon>Pseudomonadati</taxon>
        <taxon>Bacteroidota</taxon>
        <taxon>Cytophagia</taxon>
        <taxon>Cytophagales</taxon>
        <taxon>Cyclobacteriaceae</taxon>
    </lineage>
</organism>
<accession>R7ZX53</accession>
<gene>
    <name evidence="1" type="ORF">ADIS_0638</name>
</gene>
<dbReference type="STRING" id="1232681.ADIS_0638"/>
<sequence>MLPFNYKLKFQKLWIGQSTQAELIRMEKRNTFSMVIGVNQ</sequence>